<organism evidence="3 4">
    <name type="scientific">Pseudoalteromonas ruthenica</name>
    <dbReference type="NCBI Taxonomy" id="151081"/>
    <lineage>
        <taxon>Bacteria</taxon>
        <taxon>Pseudomonadati</taxon>
        <taxon>Pseudomonadota</taxon>
        <taxon>Gammaproteobacteria</taxon>
        <taxon>Alteromonadales</taxon>
        <taxon>Pseudoalteromonadaceae</taxon>
        <taxon>Pseudoalteromonas</taxon>
    </lineage>
</organism>
<evidence type="ECO:0000313" key="3">
    <source>
        <dbReference type="EMBL" id="TMP77195.1"/>
    </source>
</evidence>
<sequence length="164" mass="18835">RSDEKVLAHLTQENIYSDSILKPTEQLQRTLFNEIKGRMVKDNRSVPVKDGQFYYFTETLGEQEYPSLYRSTHVSGSSPTLLFNMNDHAKEHDYYNIADFSASPNNRLLAYSEDTLSRRIYTIRIKDLSTGNNLQTELKGAQGGVVWGNDNKTLYYVKKDPVSL</sequence>
<feature type="domain" description="Peptidase S9A N-terminal" evidence="2">
    <location>
        <begin position="3"/>
        <end position="161"/>
    </location>
</feature>
<evidence type="ECO:0000256" key="1">
    <source>
        <dbReference type="ARBA" id="ARBA00005228"/>
    </source>
</evidence>
<evidence type="ECO:0000259" key="2">
    <source>
        <dbReference type="Pfam" id="PF02897"/>
    </source>
</evidence>
<comment type="similarity">
    <text evidence="1">Belongs to the peptidase S9A family.</text>
</comment>
<comment type="caution">
    <text evidence="3">The sequence shown here is derived from an EMBL/GenBank/DDBJ whole genome shotgun (WGS) entry which is preliminary data.</text>
</comment>
<dbReference type="SUPFAM" id="SSF50993">
    <property type="entry name" value="Peptidase/esterase 'gauge' domain"/>
    <property type="match status" value="1"/>
</dbReference>
<feature type="non-terminal residue" evidence="3">
    <location>
        <position position="164"/>
    </location>
</feature>
<dbReference type="EMBL" id="PNCG01000386">
    <property type="protein sequence ID" value="TMP77195.1"/>
    <property type="molecule type" value="Genomic_DNA"/>
</dbReference>
<reference evidence="3 4" key="1">
    <citation type="submission" date="2017-12" db="EMBL/GenBank/DDBJ databases">
        <authorList>
            <person name="Paulsen S."/>
            <person name="Gram L.K."/>
        </authorList>
    </citation>
    <scope>NUCLEOTIDE SEQUENCE [LARGE SCALE GENOMIC DNA]</scope>
    <source>
        <strain evidence="3 4">S2897</strain>
    </source>
</reference>
<dbReference type="Gene3D" id="2.130.10.120">
    <property type="entry name" value="Prolyl oligopeptidase, N-terminal domain"/>
    <property type="match status" value="1"/>
</dbReference>
<protein>
    <submittedName>
        <fullName evidence="3">Oligopeptidase B</fullName>
        <ecNumber evidence="3">3.4.21.83</ecNumber>
    </submittedName>
</protein>
<gene>
    <name evidence="3" type="ORF">CWC05_20615</name>
</gene>
<dbReference type="GO" id="GO:0004252">
    <property type="term" value="F:serine-type endopeptidase activity"/>
    <property type="evidence" value="ECO:0007669"/>
    <property type="project" value="UniProtKB-EC"/>
</dbReference>
<dbReference type="InterPro" id="IPR023302">
    <property type="entry name" value="Pept_S9A_N"/>
</dbReference>
<feature type="non-terminal residue" evidence="3">
    <location>
        <position position="1"/>
    </location>
</feature>
<dbReference type="EC" id="3.4.21.83" evidence="3"/>
<dbReference type="Proteomes" id="UP000305874">
    <property type="component" value="Unassembled WGS sequence"/>
</dbReference>
<accession>A0A5S3YM98</accession>
<dbReference type="InterPro" id="IPR051543">
    <property type="entry name" value="Serine_Peptidase_S9A"/>
</dbReference>
<dbReference type="PANTHER" id="PTHR11757">
    <property type="entry name" value="PROTEASE FAMILY S9A OLIGOPEPTIDASE"/>
    <property type="match status" value="1"/>
</dbReference>
<proteinExistence type="inferred from homology"/>
<dbReference type="Pfam" id="PF02897">
    <property type="entry name" value="Peptidase_S9_N"/>
    <property type="match status" value="1"/>
</dbReference>
<evidence type="ECO:0000313" key="4">
    <source>
        <dbReference type="Proteomes" id="UP000305874"/>
    </source>
</evidence>
<dbReference type="PANTHER" id="PTHR11757:SF19">
    <property type="entry name" value="PROLYL ENDOPEPTIDASE-LIKE"/>
    <property type="match status" value="1"/>
</dbReference>
<keyword evidence="3" id="KW-0378">Hydrolase</keyword>
<dbReference type="AlphaFoldDB" id="A0A5S3YM98"/>
<reference evidence="4" key="2">
    <citation type="submission" date="2019-06" db="EMBL/GenBank/DDBJ databases">
        <title>Co-occurence of chitin degradation, pigmentation and bioactivity in marine Pseudoalteromonas.</title>
        <authorList>
            <person name="Sonnenschein E.C."/>
            <person name="Bech P.K."/>
        </authorList>
    </citation>
    <scope>NUCLEOTIDE SEQUENCE [LARGE SCALE GENOMIC DNA]</scope>
    <source>
        <strain evidence="4">S2897</strain>
    </source>
</reference>
<name>A0A5S3YM98_9GAMM</name>